<evidence type="ECO:0000313" key="2">
    <source>
        <dbReference type="EMBL" id="KAK7484708.1"/>
    </source>
</evidence>
<name>A0ABD0KC72_9CAEN</name>
<comment type="caution">
    <text evidence="2">The sequence shown here is derived from an EMBL/GenBank/DDBJ whole genome shotgun (WGS) entry which is preliminary data.</text>
</comment>
<evidence type="ECO:0000313" key="3">
    <source>
        <dbReference type="Proteomes" id="UP001519460"/>
    </source>
</evidence>
<keyword evidence="3" id="KW-1185">Reference proteome</keyword>
<gene>
    <name evidence="2" type="ORF">BaRGS_00024116</name>
</gene>
<sequence>SYRFHASTTPELARQGTDSAAARSTKIPSQGVTSLYLSQSAGVTDGRYGKSQALCSGTAPALTDPAFNLLRKLAVQDKIKSSKFIDEIQFMN</sequence>
<protein>
    <submittedName>
        <fullName evidence="2">Uncharacterized protein</fullName>
    </submittedName>
</protein>
<accession>A0ABD0KC72</accession>
<reference evidence="2 3" key="1">
    <citation type="journal article" date="2023" name="Sci. Data">
        <title>Genome assembly of the Korean intertidal mud-creeper Batillaria attramentaria.</title>
        <authorList>
            <person name="Patra A.K."/>
            <person name="Ho P.T."/>
            <person name="Jun S."/>
            <person name="Lee S.J."/>
            <person name="Kim Y."/>
            <person name="Won Y.J."/>
        </authorList>
    </citation>
    <scope>NUCLEOTIDE SEQUENCE [LARGE SCALE GENOMIC DNA]</scope>
    <source>
        <strain evidence="2">Wonlab-2016</strain>
    </source>
</reference>
<feature type="region of interest" description="Disordered" evidence="1">
    <location>
        <begin position="1"/>
        <end position="26"/>
    </location>
</feature>
<dbReference type="EMBL" id="JACVVK020000206">
    <property type="protein sequence ID" value="KAK7484708.1"/>
    <property type="molecule type" value="Genomic_DNA"/>
</dbReference>
<feature type="compositionally biased region" description="Polar residues" evidence="1">
    <location>
        <begin position="1"/>
        <end position="10"/>
    </location>
</feature>
<organism evidence="2 3">
    <name type="scientific">Batillaria attramentaria</name>
    <dbReference type="NCBI Taxonomy" id="370345"/>
    <lineage>
        <taxon>Eukaryota</taxon>
        <taxon>Metazoa</taxon>
        <taxon>Spiralia</taxon>
        <taxon>Lophotrochozoa</taxon>
        <taxon>Mollusca</taxon>
        <taxon>Gastropoda</taxon>
        <taxon>Caenogastropoda</taxon>
        <taxon>Sorbeoconcha</taxon>
        <taxon>Cerithioidea</taxon>
        <taxon>Batillariidae</taxon>
        <taxon>Batillaria</taxon>
    </lineage>
</organism>
<proteinExistence type="predicted"/>
<dbReference type="AlphaFoldDB" id="A0ABD0KC72"/>
<dbReference type="Proteomes" id="UP001519460">
    <property type="component" value="Unassembled WGS sequence"/>
</dbReference>
<evidence type="ECO:0000256" key="1">
    <source>
        <dbReference type="SAM" id="MobiDB-lite"/>
    </source>
</evidence>
<feature type="non-terminal residue" evidence="2">
    <location>
        <position position="1"/>
    </location>
</feature>